<protein>
    <recommendedName>
        <fullName evidence="3">EF-hand domain-containing protein</fullName>
    </recommendedName>
</protein>
<dbReference type="GO" id="GO:0005509">
    <property type="term" value="F:calcium ion binding"/>
    <property type="evidence" value="ECO:0007669"/>
    <property type="project" value="InterPro"/>
</dbReference>
<gene>
    <name evidence="4" type="primary">KNAG0H00640</name>
    <name evidence="4" type="ordered locus">KNAG_0H00640</name>
</gene>
<dbReference type="PANTHER" id="PTHR23048:SF0">
    <property type="entry name" value="CALMODULIN LIKE 3"/>
    <property type="match status" value="1"/>
</dbReference>
<accession>J7R9F9</accession>
<dbReference type="EMBL" id="HE978321">
    <property type="protein sequence ID" value="CCK71480.1"/>
    <property type="molecule type" value="Genomic_DNA"/>
</dbReference>
<dbReference type="KEGG" id="kng:KNAG_0H00640"/>
<dbReference type="InterPro" id="IPR002048">
    <property type="entry name" value="EF_hand_dom"/>
</dbReference>
<evidence type="ECO:0000256" key="2">
    <source>
        <dbReference type="ARBA" id="ARBA00022837"/>
    </source>
</evidence>
<dbReference type="SUPFAM" id="SSF47473">
    <property type="entry name" value="EF-hand"/>
    <property type="match status" value="1"/>
</dbReference>
<dbReference type="PANTHER" id="PTHR23048">
    <property type="entry name" value="MYOSIN LIGHT CHAIN 1, 3"/>
    <property type="match status" value="1"/>
</dbReference>
<reference evidence="5" key="2">
    <citation type="submission" date="2012-08" db="EMBL/GenBank/DDBJ databases">
        <title>Genome sequence of Kazachstania naganishii.</title>
        <authorList>
            <person name="Gordon J.L."/>
            <person name="Armisen D."/>
            <person name="Proux-Wera E."/>
            <person name="OhEigeartaigh S.S."/>
            <person name="Byrne K.P."/>
            <person name="Wolfe K.H."/>
        </authorList>
    </citation>
    <scope>NUCLEOTIDE SEQUENCE [LARGE SCALE GENOMIC DNA]</scope>
    <source>
        <strain evidence="5">ATCC MYA-139 / BCRC 22969 / CBS 8797 / CCRC 22969 / KCTC 17520 / NBRC 10181 / NCYC 3082</strain>
    </source>
</reference>
<dbReference type="Pfam" id="PF13499">
    <property type="entry name" value="EF-hand_7"/>
    <property type="match status" value="2"/>
</dbReference>
<feature type="domain" description="EF-hand" evidence="3">
    <location>
        <begin position="44"/>
        <end position="79"/>
    </location>
</feature>
<dbReference type="eggNOG" id="KOG0027">
    <property type="taxonomic scope" value="Eukaryota"/>
</dbReference>
<evidence type="ECO:0000259" key="3">
    <source>
        <dbReference type="PROSITE" id="PS50222"/>
    </source>
</evidence>
<sequence length="148" mass="16519">MAAHLTAEQIQEFRDAFDLFDKDKSGSISASELTTVMKSLGLTPSEDEVRDLMNEIDQDGNNEIDFDEFLSLMARQANAMDSEQELIEAFKVFDKNGDGHISKSELKQVLNSIGEQLTEEELDTMFKEVSDGSGEISIEQFASLLSKQ</sequence>
<dbReference type="GeneID" id="34527212"/>
<dbReference type="OrthoDB" id="26525at2759"/>
<evidence type="ECO:0000313" key="5">
    <source>
        <dbReference type="Proteomes" id="UP000006310"/>
    </source>
</evidence>
<dbReference type="InterPro" id="IPR050230">
    <property type="entry name" value="CALM/Myosin/TropC-like"/>
</dbReference>
<name>J7R9F9_HUIN7</name>
<dbReference type="InterPro" id="IPR011992">
    <property type="entry name" value="EF-hand-dom_pair"/>
</dbReference>
<feature type="domain" description="EF-hand" evidence="3">
    <location>
        <begin position="117"/>
        <end position="148"/>
    </location>
</feature>
<keyword evidence="2" id="KW-0106">Calcium</keyword>
<dbReference type="PROSITE" id="PS00018">
    <property type="entry name" value="EF_HAND_1"/>
    <property type="match status" value="3"/>
</dbReference>
<keyword evidence="5" id="KW-1185">Reference proteome</keyword>
<dbReference type="RefSeq" id="XP_022465725.1">
    <property type="nucleotide sequence ID" value="XM_022609316.1"/>
</dbReference>
<reference evidence="4 5" key="1">
    <citation type="journal article" date="2011" name="Proc. Natl. Acad. Sci. U.S.A.">
        <title>Evolutionary erosion of yeast sex chromosomes by mating-type switching accidents.</title>
        <authorList>
            <person name="Gordon J.L."/>
            <person name="Armisen D."/>
            <person name="Proux-Wera E."/>
            <person name="Oheigeartaigh S.S."/>
            <person name="Byrne K.P."/>
            <person name="Wolfe K.H."/>
        </authorList>
    </citation>
    <scope>NUCLEOTIDE SEQUENCE [LARGE SCALE GENOMIC DNA]</scope>
    <source>
        <strain evidence="5">ATCC MYA-139 / BCRC 22969 / CBS 8797 / CCRC 22969 / KCTC 17520 / NBRC 10181 / NCYC 3082</strain>
    </source>
</reference>
<dbReference type="HOGENOM" id="CLU_061288_2_0_1"/>
<dbReference type="InterPro" id="IPR018247">
    <property type="entry name" value="EF_Hand_1_Ca_BS"/>
</dbReference>
<feature type="domain" description="EF-hand" evidence="3">
    <location>
        <begin position="8"/>
        <end position="43"/>
    </location>
</feature>
<dbReference type="SMART" id="SM00054">
    <property type="entry name" value="EFh"/>
    <property type="match status" value="4"/>
</dbReference>
<dbReference type="STRING" id="1071383.J7R9F9"/>
<dbReference type="Proteomes" id="UP000006310">
    <property type="component" value="Chromosome 8"/>
</dbReference>
<dbReference type="GO" id="GO:0016460">
    <property type="term" value="C:myosin II complex"/>
    <property type="evidence" value="ECO:0007669"/>
    <property type="project" value="TreeGrafter"/>
</dbReference>
<dbReference type="Gene3D" id="1.10.238.10">
    <property type="entry name" value="EF-hand"/>
    <property type="match status" value="1"/>
</dbReference>
<feature type="domain" description="EF-hand" evidence="3">
    <location>
        <begin position="81"/>
        <end position="116"/>
    </location>
</feature>
<dbReference type="CDD" id="cd00051">
    <property type="entry name" value="EFh"/>
    <property type="match status" value="1"/>
</dbReference>
<dbReference type="AlphaFoldDB" id="J7R9F9"/>
<evidence type="ECO:0000313" key="4">
    <source>
        <dbReference type="EMBL" id="CCK71480.1"/>
    </source>
</evidence>
<evidence type="ECO:0000256" key="1">
    <source>
        <dbReference type="ARBA" id="ARBA00022737"/>
    </source>
</evidence>
<organism evidence="4 5">
    <name type="scientific">Huiozyma naganishii (strain ATCC MYA-139 / BCRC 22969 / CBS 8797 / KCTC 17520 / NBRC 10181 / NCYC 3082 / Yp74L-3)</name>
    <name type="common">Yeast</name>
    <name type="synonym">Kazachstania naganishii</name>
    <dbReference type="NCBI Taxonomy" id="1071383"/>
    <lineage>
        <taxon>Eukaryota</taxon>
        <taxon>Fungi</taxon>
        <taxon>Dikarya</taxon>
        <taxon>Ascomycota</taxon>
        <taxon>Saccharomycotina</taxon>
        <taxon>Saccharomycetes</taxon>
        <taxon>Saccharomycetales</taxon>
        <taxon>Saccharomycetaceae</taxon>
        <taxon>Huiozyma</taxon>
    </lineage>
</organism>
<keyword evidence="1" id="KW-0677">Repeat</keyword>
<proteinExistence type="predicted"/>
<dbReference type="OMA" id="MIQMADK"/>
<dbReference type="FunFam" id="1.10.238.10:FF:000527">
    <property type="entry name" value="Calmodulin-3"/>
    <property type="match status" value="1"/>
</dbReference>
<dbReference type="PROSITE" id="PS50222">
    <property type="entry name" value="EF_HAND_2"/>
    <property type="match status" value="4"/>
</dbReference>